<feature type="transmembrane region" description="Helical" evidence="8">
    <location>
        <begin position="60"/>
        <end position="79"/>
    </location>
</feature>
<feature type="transmembrane region" description="Helical" evidence="8">
    <location>
        <begin position="240"/>
        <end position="265"/>
    </location>
</feature>
<evidence type="ECO:0000313" key="11">
    <source>
        <dbReference type="Proteomes" id="UP000001593"/>
    </source>
</evidence>
<comment type="subcellular location">
    <subcellularLocation>
        <location evidence="1">Membrane</location>
        <topology evidence="1">Multi-pass membrane protein</topology>
    </subcellularLocation>
</comment>
<dbReference type="InterPro" id="IPR017452">
    <property type="entry name" value="GPCR_Rhodpsn_7TM"/>
</dbReference>
<sequence>LIGNSVICLAVYNRSRLRIIDYFIMNLAATDLATCIISVPFDFVEILSAKWPFGSFLCKIVYPLQTMLISVAVYTLLCMSLERRRAIIRPFKPRIKSRRVLLIIALLWVFSISLVGPYIDVLALNTNSSQCIERWPDAMYPKAFTLSVFVVLYLFPLIVIGSNYVAISAKLYKDIQRVRKAIGEASGHGKKPLAKRRSHRNMRIVKIFIALVVAFALCMAPNHIMWIWHDYGDGGANPHFSTLLVFSNILMYSNSAINPFIFVFLHSRY</sequence>
<protein>
    <recommendedName>
        <fullName evidence="9">G-protein coupled receptors family 1 profile domain-containing protein</fullName>
    </recommendedName>
</protein>
<keyword evidence="3 8" id="KW-1133">Transmembrane helix</keyword>
<dbReference type="FunFam" id="1.20.1070.10:FF:000659">
    <property type="entry name" value="Predicted protein"/>
    <property type="match status" value="1"/>
</dbReference>
<evidence type="ECO:0000256" key="3">
    <source>
        <dbReference type="ARBA" id="ARBA00022989"/>
    </source>
</evidence>
<dbReference type="GO" id="GO:0007186">
    <property type="term" value="P:G protein-coupled receptor signaling pathway"/>
    <property type="evidence" value="ECO:0000318"/>
    <property type="project" value="GO_Central"/>
</dbReference>
<dbReference type="Gene3D" id="1.20.1070.10">
    <property type="entry name" value="Rhodopsin 7-helix transmembrane proteins"/>
    <property type="match status" value="1"/>
</dbReference>
<dbReference type="eggNOG" id="KOG4219">
    <property type="taxonomic scope" value="Eukaryota"/>
</dbReference>
<feature type="transmembrane region" description="Helical" evidence="8">
    <location>
        <begin position="143"/>
        <end position="167"/>
    </location>
</feature>
<dbReference type="PANTHER" id="PTHR45695:SF9">
    <property type="entry name" value="LEUCOKININ RECEPTOR"/>
    <property type="match status" value="1"/>
</dbReference>
<dbReference type="GO" id="GO:0004930">
    <property type="term" value="F:G protein-coupled receptor activity"/>
    <property type="evidence" value="ECO:0000318"/>
    <property type="project" value="GO_Central"/>
</dbReference>
<feature type="transmembrane region" description="Helical" evidence="8">
    <location>
        <begin position="100"/>
        <end position="119"/>
    </location>
</feature>
<dbReference type="InParanoid" id="A7RJU0"/>
<dbReference type="GO" id="GO:0005886">
    <property type="term" value="C:plasma membrane"/>
    <property type="evidence" value="ECO:0000318"/>
    <property type="project" value="GO_Central"/>
</dbReference>
<dbReference type="FunCoup" id="A7RJU0">
    <property type="interactions" value="245"/>
</dbReference>
<keyword evidence="2 8" id="KW-0812">Transmembrane</keyword>
<dbReference type="AlphaFoldDB" id="A7RJU0"/>
<dbReference type="CDD" id="cd00637">
    <property type="entry name" value="7tm_classA_rhodopsin-like"/>
    <property type="match status" value="1"/>
</dbReference>
<dbReference type="Pfam" id="PF00001">
    <property type="entry name" value="7tm_1"/>
    <property type="match status" value="1"/>
</dbReference>
<evidence type="ECO:0000256" key="5">
    <source>
        <dbReference type="ARBA" id="ARBA00023136"/>
    </source>
</evidence>
<accession>A7RJU0</accession>
<feature type="domain" description="G-protein coupled receptors family 1 profile" evidence="9">
    <location>
        <begin position="3"/>
        <end position="262"/>
    </location>
</feature>
<evidence type="ECO:0000256" key="8">
    <source>
        <dbReference type="SAM" id="Phobius"/>
    </source>
</evidence>
<feature type="non-terminal residue" evidence="10">
    <location>
        <position position="269"/>
    </location>
</feature>
<dbReference type="Proteomes" id="UP000001593">
    <property type="component" value="Unassembled WGS sequence"/>
</dbReference>
<keyword evidence="7" id="KW-0807">Transducer</keyword>
<feature type="transmembrane region" description="Helical" evidence="8">
    <location>
        <begin position="204"/>
        <end position="228"/>
    </location>
</feature>
<feature type="non-terminal residue" evidence="10">
    <location>
        <position position="1"/>
    </location>
</feature>
<keyword evidence="11" id="KW-1185">Reference proteome</keyword>
<feature type="transmembrane region" description="Helical" evidence="8">
    <location>
        <begin position="19"/>
        <end position="40"/>
    </location>
</feature>
<keyword evidence="5 8" id="KW-0472">Membrane</keyword>
<keyword evidence="6" id="KW-0675">Receptor</keyword>
<evidence type="ECO:0000259" key="9">
    <source>
        <dbReference type="PROSITE" id="PS50262"/>
    </source>
</evidence>
<evidence type="ECO:0000256" key="2">
    <source>
        <dbReference type="ARBA" id="ARBA00022692"/>
    </source>
</evidence>
<dbReference type="InterPro" id="IPR000276">
    <property type="entry name" value="GPCR_Rhodpsn"/>
</dbReference>
<evidence type="ECO:0000256" key="4">
    <source>
        <dbReference type="ARBA" id="ARBA00023040"/>
    </source>
</evidence>
<evidence type="ECO:0000313" key="10">
    <source>
        <dbReference type="EMBL" id="EDO48332.1"/>
    </source>
</evidence>
<dbReference type="EMBL" id="DS469514">
    <property type="protein sequence ID" value="EDO48332.1"/>
    <property type="molecule type" value="Genomic_DNA"/>
</dbReference>
<dbReference type="SUPFAM" id="SSF81321">
    <property type="entry name" value="Family A G protein-coupled receptor-like"/>
    <property type="match status" value="1"/>
</dbReference>
<dbReference type="STRING" id="45351.A7RJU0"/>
<dbReference type="PRINTS" id="PR00237">
    <property type="entry name" value="GPCRRHODOPSN"/>
</dbReference>
<name>A7RJU0_NEMVE</name>
<dbReference type="PANTHER" id="PTHR45695">
    <property type="entry name" value="LEUCOKININ RECEPTOR-RELATED"/>
    <property type="match status" value="1"/>
</dbReference>
<dbReference type="OMA" id="MAPNHIM"/>
<dbReference type="PROSITE" id="PS50262">
    <property type="entry name" value="G_PROTEIN_RECEP_F1_2"/>
    <property type="match status" value="1"/>
</dbReference>
<dbReference type="PhylomeDB" id="A7RJU0"/>
<reference evidence="10 11" key="1">
    <citation type="journal article" date="2007" name="Science">
        <title>Sea anemone genome reveals ancestral eumetazoan gene repertoire and genomic organization.</title>
        <authorList>
            <person name="Putnam N.H."/>
            <person name="Srivastava M."/>
            <person name="Hellsten U."/>
            <person name="Dirks B."/>
            <person name="Chapman J."/>
            <person name="Salamov A."/>
            <person name="Terry A."/>
            <person name="Shapiro H."/>
            <person name="Lindquist E."/>
            <person name="Kapitonov V.V."/>
            <person name="Jurka J."/>
            <person name="Genikhovich G."/>
            <person name="Grigoriev I.V."/>
            <person name="Lucas S.M."/>
            <person name="Steele R.E."/>
            <person name="Finnerty J.R."/>
            <person name="Technau U."/>
            <person name="Martindale M.Q."/>
            <person name="Rokhsar D.S."/>
        </authorList>
    </citation>
    <scope>NUCLEOTIDE SEQUENCE [LARGE SCALE GENOMIC DNA]</scope>
    <source>
        <strain evidence="11">CH2 X CH6</strain>
    </source>
</reference>
<gene>
    <name evidence="10" type="ORF">NEMVEDRAFT_v1g83657</name>
</gene>
<evidence type="ECO:0000256" key="7">
    <source>
        <dbReference type="ARBA" id="ARBA00023224"/>
    </source>
</evidence>
<evidence type="ECO:0000256" key="1">
    <source>
        <dbReference type="ARBA" id="ARBA00004141"/>
    </source>
</evidence>
<proteinExistence type="predicted"/>
<keyword evidence="4" id="KW-0297">G-protein coupled receptor</keyword>
<dbReference type="HOGENOM" id="CLU_009579_6_0_1"/>
<evidence type="ECO:0000256" key="6">
    <source>
        <dbReference type="ARBA" id="ARBA00023170"/>
    </source>
</evidence>
<organism evidence="10 11">
    <name type="scientific">Nematostella vectensis</name>
    <name type="common">Starlet sea anemone</name>
    <dbReference type="NCBI Taxonomy" id="45351"/>
    <lineage>
        <taxon>Eukaryota</taxon>
        <taxon>Metazoa</taxon>
        <taxon>Cnidaria</taxon>
        <taxon>Anthozoa</taxon>
        <taxon>Hexacorallia</taxon>
        <taxon>Actiniaria</taxon>
        <taxon>Edwardsiidae</taxon>
        <taxon>Nematostella</taxon>
    </lineage>
</organism>